<feature type="region of interest" description="Disordered" evidence="6">
    <location>
        <begin position="125"/>
        <end position="157"/>
    </location>
</feature>
<keyword evidence="2" id="KW-0805">Transcription regulation</keyword>
<dbReference type="Pfam" id="PF04082">
    <property type="entry name" value="Fungal_trans"/>
    <property type="match status" value="1"/>
</dbReference>
<gene>
    <name evidence="8" type="ORF">I316_03133</name>
</gene>
<keyword evidence="9" id="KW-1185">Reference proteome</keyword>
<dbReference type="Proteomes" id="UP000092666">
    <property type="component" value="Unassembled WGS sequence"/>
</dbReference>
<keyword evidence="4" id="KW-0804">Transcription</keyword>
<reference evidence="9" key="2">
    <citation type="submission" date="2013-12" db="EMBL/GenBank/DDBJ databases">
        <title>Evolution of pathogenesis and genome organization in the Tremellales.</title>
        <authorList>
            <person name="Cuomo C."/>
            <person name="Litvintseva A."/>
            <person name="Heitman J."/>
            <person name="Chen Y."/>
            <person name="Sun S."/>
            <person name="Springer D."/>
            <person name="Dromer F."/>
            <person name="Young S."/>
            <person name="Zeng Q."/>
            <person name="Chapman S."/>
            <person name="Gujja S."/>
            <person name="Saif S."/>
            <person name="Birren B."/>
        </authorList>
    </citation>
    <scope>NUCLEOTIDE SEQUENCE [LARGE SCALE GENOMIC DNA]</scope>
    <source>
        <strain evidence="9">BCC8398</strain>
    </source>
</reference>
<dbReference type="GO" id="GO:0006351">
    <property type="term" value="P:DNA-templated transcription"/>
    <property type="evidence" value="ECO:0007669"/>
    <property type="project" value="InterPro"/>
</dbReference>
<dbReference type="PROSITE" id="PS00463">
    <property type="entry name" value="ZN2_CY6_FUNGAL_1"/>
    <property type="match status" value="1"/>
</dbReference>
<dbReference type="STRING" id="1296120.A0A1B9GVN1"/>
<evidence type="ECO:0000256" key="2">
    <source>
        <dbReference type="ARBA" id="ARBA00023015"/>
    </source>
</evidence>
<keyword evidence="1" id="KW-0479">Metal-binding</keyword>
<keyword evidence="5" id="KW-0539">Nucleus</keyword>
<protein>
    <recommendedName>
        <fullName evidence="7">Zn(2)-C6 fungal-type domain-containing protein</fullName>
    </recommendedName>
</protein>
<evidence type="ECO:0000256" key="1">
    <source>
        <dbReference type="ARBA" id="ARBA00022723"/>
    </source>
</evidence>
<dbReference type="CDD" id="cd12148">
    <property type="entry name" value="fungal_TF_MHR"/>
    <property type="match status" value="1"/>
</dbReference>
<reference evidence="8 9" key="1">
    <citation type="submission" date="2013-07" db="EMBL/GenBank/DDBJ databases">
        <title>The Genome Sequence of Cryptococcus heveanensis BCC8398.</title>
        <authorList>
            <consortium name="The Broad Institute Genome Sequencing Platform"/>
            <person name="Cuomo C."/>
            <person name="Litvintseva A."/>
            <person name="Chen Y."/>
            <person name="Heitman J."/>
            <person name="Sun S."/>
            <person name="Springer D."/>
            <person name="Dromer F."/>
            <person name="Young S.K."/>
            <person name="Zeng Q."/>
            <person name="Gargeya S."/>
            <person name="Fitzgerald M."/>
            <person name="Abouelleil A."/>
            <person name="Alvarado L."/>
            <person name="Berlin A.M."/>
            <person name="Chapman S.B."/>
            <person name="Dewar J."/>
            <person name="Goldberg J."/>
            <person name="Griggs A."/>
            <person name="Gujja S."/>
            <person name="Hansen M."/>
            <person name="Howarth C."/>
            <person name="Imamovic A."/>
            <person name="Larimer J."/>
            <person name="McCowan C."/>
            <person name="Murphy C."/>
            <person name="Pearson M."/>
            <person name="Priest M."/>
            <person name="Roberts A."/>
            <person name="Saif S."/>
            <person name="Shea T."/>
            <person name="Sykes S."/>
            <person name="Wortman J."/>
            <person name="Nusbaum C."/>
            <person name="Birren B."/>
        </authorList>
    </citation>
    <scope>NUCLEOTIDE SEQUENCE [LARGE SCALE GENOMIC DNA]</scope>
    <source>
        <strain evidence="8 9">BCC8398</strain>
    </source>
</reference>
<evidence type="ECO:0000256" key="6">
    <source>
        <dbReference type="SAM" id="MobiDB-lite"/>
    </source>
</evidence>
<dbReference type="SMART" id="SM00906">
    <property type="entry name" value="Fungal_trans"/>
    <property type="match status" value="1"/>
</dbReference>
<evidence type="ECO:0000256" key="5">
    <source>
        <dbReference type="ARBA" id="ARBA00023242"/>
    </source>
</evidence>
<dbReference type="EMBL" id="KI669500">
    <property type="protein sequence ID" value="OCF35093.1"/>
    <property type="molecule type" value="Genomic_DNA"/>
</dbReference>
<evidence type="ECO:0000256" key="4">
    <source>
        <dbReference type="ARBA" id="ARBA00023163"/>
    </source>
</evidence>
<keyword evidence="3" id="KW-0238">DNA-binding</keyword>
<feature type="compositionally biased region" description="Basic and acidic residues" evidence="6">
    <location>
        <begin position="125"/>
        <end position="137"/>
    </location>
</feature>
<evidence type="ECO:0000259" key="7">
    <source>
        <dbReference type="PROSITE" id="PS00463"/>
    </source>
</evidence>
<dbReference type="PANTHER" id="PTHR31668:SF26">
    <property type="entry name" value="GLUCOSE TRANSPORT TRANSCRIPTION REGULATOR RGT1-RELATED"/>
    <property type="match status" value="1"/>
</dbReference>
<dbReference type="GO" id="GO:0003677">
    <property type="term" value="F:DNA binding"/>
    <property type="evidence" value="ECO:0007669"/>
    <property type="project" value="UniProtKB-KW"/>
</dbReference>
<sequence length="687" mass="76749">MELWQHLRIRGPYGAYQVTLWSALDSEIPSHIRLLSGDPRCVQALYSRPIILSKSIDYPPMKSVPPSRSNSPSRTQARVRVQAAQAVAGKRQHRACKHCRDHRIKCVPVPGEERCKKCIDHDKPCDKNSAAPKDDRPRRRTLFRGGTKGASSLAHSQGYEPSYLGSSSLSILVWKYVPQTTEVIDRLRSIDDRYDLHRGSIGGLEQNGLLVGQGDYTGGRAEKPTLVSVSGVQAKLNQELGAQTVLANLYETCRDRIIPFFPVISVSESLLADKATPAHVDKYAAVDPRSTPPTPLPHIVRMVHCAIASCSRDVPERIRQSVRTSLHSLLLGPEMVKLTSTRCLGSVQVLLLLSMCEDLNGSDAGEARETAWQNIGTASRTAFALALHRNISTTHVPYFQLNRRLRVWGAAICMDRWAALRMGRPFAIDLADCDAPLPRYYADGIRDGELTSKTEPVFPCFRFLNELTRLSILLGRAYKLVGSPSGLQTADDLNFLMLQVDIDTWEHQLPTTWPYSIKLVLRQAPLLMNLCIVVLEFTFQRSFLWPTTPIPAQLTFRPSRDRWVSLCQRAEQAVYWLNTPDVCCVIIHLKAFEESQDPHHRWLLELANTVIQQWASQQSGNQTRARLAALSDLLSSLPGQAGFTAQPLGDVHELFADTILPNSGELDMDPQLSFLEQLGLEEFGFGP</sequence>
<dbReference type="GO" id="GO:0008270">
    <property type="term" value="F:zinc ion binding"/>
    <property type="evidence" value="ECO:0007669"/>
    <property type="project" value="InterPro"/>
</dbReference>
<feature type="domain" description="Zn(2)-C6 fungal-type" evidence="7">
    <location>
        <begin position="95"/>
        <end position="125"/>
    </location>
</feature>
<evidence type="ECO:0000313" key="8">
    <source>
        <dbReference type="EMBL" id="OCF35093.1"/>
    </source>
</evidence>
<evidence type="ECO:0000313" key="9">
    <source>
        <dbReference type="Proteomes" id="UP000092666"/>
    </source>
</evidence>
<dbReference type="SUPFAM" id="SSF57701">
    <property type="entry name" value="Zn2/Cys6 DNA-binding domain"/>
    <property type="match status" value="1"/>
</dbReference>
<accession>A0A1B9GVN1</accession>
<dbReference type="InterPro" id="IPR050797">
    <property type="entry name" value="Carb_Metab_Trans_Reg"/>
</dbReference>
<dbReference type="CDD" id="cd00067">
    <property type="entry name" value="GAL4"/>
    <property type="match status" value="1"/>
</dbReference>
<dbReference type="OrthoDB" id="39175at2759"/>
<dbReference type="GO" id="GO:0000981">
    <property type="term" value="F:DNA-binding transcription factor activity, RNA polymerase II-specific"/>
    <property type="evidence" value="ECO:0007669"/>
    <property type="project" value="InterPro"/>
</dbReference>
<dbReference type="AlphaFoldDB" id="A0A1B9GVN1"/>
<name>A0A1B9GVN1_9TREE</name>
<dbReference type="PANTHER" id="PTHR31668">
    <property type="entry name" value="GLUCOSE TRANSPORT TRANSCRIPTION REGULATOR RGT1-RELATED-RELATED"/>
    <property type="match status" value="1"/>
</dbReference>
<evidence type="ECO:0000256" key="3">
    <source>
        <dbReference type="ARBA" id="ARBA00023125"/>
    </source>
</evidence>
<organism evidence="8 9">
    <name type="scientific">Kwoniella heveanensis BCC8398</name>
    <dbReference type="NCBI Taxonomy" id="1296120"/>
    <lineage>
        <taxon>Eukaryota</taxon>
        <taxon>Fungi</taxon>
        <taxon>Dikarya</taxon>
        <taxon>Basidiomycota</taxon>
        <taxon>Agaricomycotina</taxon>
        <taxon>Tremellomycetes</taxon>
        <taxon>Tremellales</taxon>
        <taxon>Cryptococcaceae</taxon>
        <taxon>Kwoniella</taxon>
    </lineage>
</organism>
<dbReference type="InterPro" id="IPR007219">
    <property type="entry name" value="XnlR_reg_dom"/>
</dbReference>
<proteinExistence type="predicted"/>
<dbReference type="InterPro" id="IPR001138">
    <property type="entry name" value="Zn2Cys6_DnaBD"/>
</dbReference>
<dbReference type="InterPro" id="IPR036864">
    <property type="entry name" value="Zn2-C6_fun-type_DNA-bd_sf"/>
</dbReference>